<dbReference type="GO" id="GO:0004715">
    <property type="term" value="F:non-membrane spanning protein tyrosine kinase activity"/>
    <property type="evidence" value="ECO:0007669"/>
    <property type="project" value="UniProtKB-EC"/>
</dbReference>
<dbReference type="EC" id="2.7.10.2" evidence="4"/>
<organism evidence="21">
    <name type="scientific">Candidatus Electrothrix aestuarii</name>
    <dbReference type="NCBI Taxonomy" id="3062594"/>
    <lineage>
        <taxon>Bacteria</taxon>
        <taxon>Pseudomonadati</taxon>
        <taxon>Thermodesulfobacteriota</taxon>
        <taxon>Desulfobulbia</taxon>
        <taxon>Desulfobulbales</taxon>
        <taxon>Desulfobulbaceae</taxon>
        <taxon>Candidatus Electrothrix</taxon>
    </lineage>
</organism>
<evidence type="ECO:0000256" key="3">
    <source>
        <dbReference type="ARBA" id="ARBA00008883"/>
    </source>
</evidence>
<dbReference type="Pfam" id="PF02706">
    <property type="entry name" value="Wzz"/>
    <property type="match status" value="1"/>
</dbReference>
<evidence type="ECO:0000256" key="13">
    <source>
        <dbReference type="ARBA" id="ARBA00023136"/>
    </source>
</evidence>
<keyword evidence="12 17" id="KW-1133">Transmembrane helix</keyword>
<keyword evidence="9" id="KW-0547">Nucleotide-binding</keyword>
<accession>A0AAU8LZS9</accession>
<reference evidence="21" key="1">
    <citation type="journal article" date="2024" name="Syst. Appl. Microbiol.">
        <title>First single-strain enrichments of Electrothrix cable bacteria, description of E. aestuarii sp. nov. and E. rattekaaiensis sp. nov., and proposal of a cable bacteria taxonomy following the rules of the SeqCode.</title>
        <authorList>
            <person name="Plum-Jensen L.E."/>
            <person name="Schramm A."/>
            <person name="Marshall I.P.G."/>
        </authorList>
    </citation>
    <scope>NUCLEOTIDE SEQUENCE</scope>
    <source>
        <strain evidence="21">Rat1</strain>
    </source>
</reference>
<dbReference type="AlphaFoldDB" id="A0AAU8LZS9"/>
<evidence type="ECO:0000256" key="2">
    <source>
        <dbReference type="ARBA" id="ARBA00007316"/>
    </source>
</evidence>
<evidence type="ECO:0000256" key="8">
    <source>
        <dbReference type="ARBA" id="ARBA00022692"/>
    </source>
</evidence>
<evidence type="ECO:0000259" key="19">
    <source>
        <dbReference type="Pfam" id="PF13614"/>
    </source>
</evidence>
<evidence type="ECO:0000256" key="9">
    <source>
        <dbReference type="ARBA" id="ARBA00022741"/>
    </source>
</evidence>
<evidence type="ECO:0000256" key="12">
    <source>
        <dbReference type="ARBA" id="ARBA00022989"/>
    </source>
</evidence>
<evidence type="ECO:0000313" key="21">
    <source>
        <dbReference type="EMBL" id="XCN74787.1"/>
    </source>
</evidence>
<gene>
    <name evidence="21" type="ORF">Q3M24_08590</name>
</gene>
<keyword evidence="13 17" id="KW-0472">Membrane</keyword>
<evidence type="ECO:0000259" key="20">
    <source>
        <dbReference type="Pfam" id="PF13807"/>
    </source>
</evidence>
<feature type="coiled-coil region" evidence="16">
    <location>
        <begin position="206"/>
        <end position="249"/>
    </location>
</feature>
<evidence type="ECO:0000256" key="15">
    <source>
        <dbReference type="ARBA" id="ARBA00051245"/>
    </source>
</evidence>
<sequence length="714" mass="80528">MTQPAIQEQEINLHQFLRILRRRYPYLIAIMLVIVLLAGVRSFRAIPLYKGSTLLIFEKKNNAPVDFATITQDGANESLATQEKIITSRKVIARVLDAINAEKLPQQEKKFLQDSGFKLSNFIKSIKKAVGFPEKKIVPDPIQRFRRKIAITSLRSTNLMQIQVTDPDPEKAALYANTLARIYIEYNLEDRRAASGNAFTWLSEQVAVLKAKVQKSEMDLLKYKQEESLTSLEKRQNTVDDKITELNENLSALVLDRMEKMAILQEIRGMADKLHKIDSIPEIMENSQIKLLKEEYSRLEIEFARISTKFKKNHPERIRLSTQLSHIKKRITAEAGKVVKDLEIGIHILQKKEETLAQSLDSYKKQARRIAEQAIEYGVLKREAESNKQMYKVLLERLKETDIGSSIIANNIRIVDLAKIPQRPFTPNIRRDMMLAGILGLFLGGGVCFLIEYFDNTIKGRDDLELLLGVDFIGAVPEKKHSLTLGGPIDKIVSRGHHETMSLLEFYRENHLLKTLMVTSTVAGEGKTTTAAGLALIYARAGKKVLLVDADIFKPRLCKVLGCPERPGLFDYFYKDTLPENLIQQTDEENLFILPCGLIPSNPTEIISSQKMRELLNSLGNDFDLLLIDSAPVTASSGISILASHLDGVALIIQAHSTNYHQVISVLKGLKKVRANVVGGILTRTNKKDGYGYGYGYGEGRKRQQLEISEELTS</sequence>
<keyword evidence="11" id="KW-0067">ATP-binding</keyword>
<dbReference type="Gene3D" id="3.40.50.300">
    <property type="entry name" value="P-loop containing nucleotide triphosphate hydrolases"/>
    <property type="match status" value="1"/>
</dbReference>
<dbReference type="NCBIfam" id="TIGR01007">
    <property type="entry name" value="eps_fam"/>
    <property type="match status" value="1"/>
</dbReference>
<dbReference type="GO" id="GO:0005524">
    <property type="term" value="F:ATP binding"/>
    <property type="evidence" value="ECO:0007669"/>
    <property type="project" value="UniProtKB-KW"/>
</dbReference>
<proteinExistence type="inferred from homology"/>
<dbReference type="KEGG" id="eaj:Q3M24_08590"/>
<feature type="domain" description="AAA" evidence="19">
    <location>
        <begin position="517"/>
        <end position="674"/>
    </location>
</feature>
<dbReference type="InterPro" id="IPR025669">
    <property type="entry name" value="AAA_dom"/>
</dbReference>
<dbReference type="GO" id="GO:0005886">
    <property type="term" value="C:plasma membrane"/>
    <property type="evidence" value="ECO:0007669"/>
    <property type="project" value="UniProtKB-SubCell"/>
</dbReference>
<dbReference type="Pfam" id="PF13614">
    <property type="entry name" value="AAA_31"/>
    <property type="match status" value="1"/>
</dbReference>
<dbReference type="EMBL" id="CP159373">
    <property type="protein sequence ID" value="XCN74787.1"/>
    <property type="molecule type" value="Genomic_DNA"/>
</dbReference>
<comment type="similarity">
    <text evidence="3">Belongs to the etk/wzc family.</text>
</comment>
<dbReference type="InterPro" id="IPR050445">
    <property type="entry name" value="Bact_polysacc_biosynth/exp"/>
</dbReference>
<evidence type="ECO:0000256" key="7">
    <source>
        <dbReference type="ARBA" id="ARBA00022679"/>
    </source>
</evidence>
<evidence type="ECO:0000256" key="5">
    <source>
        <dbReference type="ARBA" id="ARBA00022475"/>
    </source>
</evidence>
<evidence type="ECO:0000256" key="4">
    <source>
        <dbReference type="ARBA" id="ARBA00011903"/>
    </source>
</evidence>
<evidence type="ECO:0000256" key="17">
    <source>
        <dbReference type="SAM" id="Phobius"/>
    </source>
</evidence>
<comment type="similarity">
    <text evidence="2">Belongs to the CpsD/CapB family.</text>
</comment>
<evidence type="ECO:0000256" key="6">
    <source>
        <dbReference type="ARBA" id="ARBA00022519"/>
    </source>
</evidence>
<evidence type="ECO:0000256" key="11">
    <source>
        <dbReference type="ARBA" id="ARBA00022840"/>
    </source>
</evidence>
<dbReference type="InterPro" id="IPR003856">
    <property type="entry name" value="LPS_length_determ_N"/>
</dbReference>
<evidence type="ECO:0000256" key="14">
    <source>
        <dbReference type="ARBA" id="ARBA00023137"/>
    </source>
</evidence>
<reference evidence="21" key="2">
    <citation type="submission" date="2024-06" db="EMBL/GenBank/DDBJ databases">
        <authorList>
            <person name="Plum-Jensen L.E."/>
            <person name="Schramm A."/>
            <person name="Marshall I.P.G."/>
        </authorList>
    </citation>
    <scope>NUCLEOTIDE SEQUENCE</scope>
    <source>
        <strain evidence="21">Rat1</strain>
    </source>
</reference>
<keyword evidence="6" id="KW-0997">Cell inner membrane</keyword>
<name>A0AAU8LZS9_9BACT</name>
<evidence type="ECO:0000256" key="1">
    <source>
        <dbReference type="ARBA" id="ARBA00004429"/>
    </source>
</evidence>
<dbReference type="PANTHER" id="PTHR32309">
    <property type="entry name" value="TYROSINE-PROTEIN KINASE"/>
    <property type="match status" value="1"/>
</dbReference>
<dbReference type="InterPro" id="IPR005702">
    <property type="entry name" value="Wzc-like_C"/>
</dbReference>
<comment type="catalytic activity">
    <reaction evidence="15">
        <text>L-tyrosyl-[protein] + ATP = O-phospho-L-tyrosyl-[protein] + ADP + H(+)</text>
        <dbReference type="Rhea" id="RHEA:10596"/>
        <dbReference type="Rhea" id="RHEA-COMP:10136"/>
        <dbReference type="Rhea" id="RHEA-COMP:20101"/>
        <dbReference type="ChEBI" id="CHEBI:15378"/>
        <dbReference type="ChEBI" id="CHEBI:30616"/>
        <dbReference type="ChEBI" id="CHEBI:46858"/>
        <dbReference type="ChEBI" id="CHEBI:61978"/>
        <dbReference type="ChEBI" id="CHEBI:456216"/>
        <dbReference type="EC" id="2.7.10.2"/>
    </reaction>
</comment>
<evidence type="ECO:0000256" key="10">
    <source>
        <dbReference type="ARBA" id="ARBA00022777"/>
    </source>
</evidence>
<keyword evidence="8 17" id="KW-0812">Transmembrane</keyword>
<dbReference type="PANTHER" id="PTHR32309:SF13">
    <property type="entry name" value="FERRIC ENTEROBACTIN TRANSPORT PROTEIN FEPE"/>
    <property type="match status" value="1"/>
</dbReference>
<keyword evidence="7" id="KW-0808">Transferase</keyword>
<feature type="domain" description="Tyrosine-protein kinase G-rich" evidence="20">
    <location>
        <begin position="380"/>
        <end position="450"/>
    </location>
</feature>
<keyword evidence="10" id="KW-0418">Kinase</keyword>
<dbReference type="InterPro" id="IPR027417">
    <property type="entry name" value="P-loop_NTPase"/>
</dbReference>
<feature type="transmembrane region" description="Helical" evidence="17">
    <location>
        <begin position="24"/>
        <end position="43"/>
    </location>
</feature>
<keyword evidence="14" id="KW-0829">Tyrosine-protein kinase</keyword>
<feature type="domain" description="Polysaccharide chain length determinant N-terminal" evidence="18">
    <location>
        <begin position="9"/>
        <end position="97"/>
    </location>
</feature>
<dbReference type="InterPro" id="IPR032807">
    <property type="entry name" value="GNVR"/>
</dbReference>
<evidence type="ECO:0000256" key="16">
    <source>
        <dbReference type="SAM" id="Coils"/>
    </source>
</evidence>
<evidence type="ECO:0000259" key="18">
    <source>
        <dbReference type="Pfam" id="PF02706"/>
    </source>
</evidence>
<protein>
    <recommendedName>
        <fullName evidence="4">non-specific protein-tyrosine kinase</fullName>
        <ecNumber evidence="4">2.7.10.2</ecNumber>
    </recommendedName>
</protein>
<keyword evidence="5" id="KW-1003">Cell membrane</keyword>
<dbReference type="CDD" id="cd05387">
    <property type="entry name" value="BY-kinase"/>
    <property type="match status" value="1"/>
</dbReference>
<keyword evidence="16" id="KW-0175">Coiled coil</keyword>
<dbReference type="SUPFAM" id="SSF52540">
    <property type="entry name" value="P-loop containing nucleoside triphosphate hydrolases"/>
    <property type="match status" value="1"/>
</dbReference>
<dbReference type="Pfam" id="PF13807">
    <property type="entry name" value="GNVR"/>
    <property type="match status" value="1"/>
</dbReference>
<comment type="subcellular location">
    <subcellularLocation>
        <location evidence="1">Cell inner membrane</location>
        <topology evidence="1">Multi-pass membrane protein</topology>
    </subcellularLocation>
</comment>